<protein>
    <submittedName>
        <fullName evidence="5">Helix-turn-helix transcriptional regulator</fullName>
    </submittedName>
</protein>
<dbReference type="SMART" id="SM00421">
    <property type="entry name" value="HTH_LUXR"/>
    <property type="match status" value="1"/>
</dbReference>
<dbReference type="AlphaFoldDB" id="A0A3G3K1Q9"/>
<feature type="domain" description="HTH luxR-type" evidence="4">
    <location>
        <begin position="615"/>
        <end position="680"/>
    </location>
</feature>
<dbReference type="RefSeq" id="WP_123042183.1">
    <property type="nucleotide sequence ID" value="NZ_CP033433.1"/>
</dbReference>
<dbReference type="SUPFAM" id="SSF46894">
    <property type="entry name" value="C-terminal effector domain of the bipartite response regulators"/>
    <property type="match status" value="1"/>
</dbReference>
<dbReference type="GO" id="GO:0003677">
    <property type="term" value="F:DNA binding"/>
    <property type="evidence" value="ECO:0007669"/>
    <property type="project" value="UniProtKB-KW"/>
</dbReference>
<dbReference type="CDD" id="cd06170">
    <property type="entry name" value="LuxR_C_like"/>
    <property type="match status" value="1"/>
</dbReference>
<gene>
    <name evidence="5" type="ORF">EAV92_16955</name>
</gene>
<dbReference type="EMBL" id="CP033433">
    <property type="protein sequence ID" value="AYQ74101.1"/>
    <property type="molecule type" value="Genomic_DNA"/>
</dbReference>
<evidence type="ECO:0000256" key="2">
    <source>
        <dbReference type="ARBA" id="ARBA00023125"/>
    </source>
</evidence>
<evidence type="ECO:0000259" key="4">
    <source>
        <dbReference type="PROSITE" id="PS50043"/>
    </source>
</evidence>
<dbReference type="PANTHER" id="PTHR44688">
    <property type="entry name" value="DNA-BINDING TRANSCRIPTIONAL ACTIVATOR DEVR_DOSR"/>
    <property type="match status" value="1"/>
</dbReference>
<dbReference type="InterPro" id="IPR016032">
    <property type="entry name" value="Sig_transdc_resp-reg_C-effctor"/>
</dbReference>
<keyword evidence="3" id="KW-0804">Transcription</keyword>
<dbReference type="Pfam" id="PF13191">
    <property type="entry name" value="AAA_16"/>
    <property type="match status" value="1"/>
</dbReference>
<dbReference type="InterPro" id="IPR036388">
    <property type="entry name" value="WH-like_DNA-bd_sf"/>
</dbReference>
<evidence type="ECO:0000313" key="5">
    <source>
        <dbReference type="EMBL" id="AYQ74101.1"/>
    </source>
</evidence>
<dbReference type="Pfam" id="PF00196">
    <property type="entry name" value="GerE"/>
    <property type="match status" value="1"/>
</dbReference>
<dbReference type="PANTHER" id="PTHR44688:SF16">
    <property type="entry name" value="DNA-BINDING TRANSCRIPTIONAL ACTIVATOR DEVR_DOSR"/>
    <property type="match status" value="1"/>
</dbReference>
<dbReference type="PROSITE" id="PS50043">
    <property type="entry name" value="HTH_LUXR_2"/>
    <property type="match status" value="1"/>
</dbReference>
<dbReference type="SUPFAM" id="SSF52540">
    <property type="entry name" value="P-loop containing nucleoside triphosphate hydrolases"/>
    <property type="match status" value="1"/>
</dbReference>
<dbReference type="Proteomes" id="UP000269097">
    <property type="component" value="Chromosome"/>
</dbReference>
<proteinExistence type="predicted"/>
<accession>A0A3G3K1Q9</accession>
<evidence type="ECO:0000313" key="6">
    <source>
        <dbReference type="Proteomes" id="UP000269097"/>
    </source>
</evidence>
<dbReference type="Gene3D" id="3.40.50.300">
    <property type="entry name" value="P-loop containing nucleotide triphosphate hydrolases"/>
    <property type="match status" value="1"/>
</dbReference>
<keyword evidence="6" id="KW-1185">Reference proteome</keyword>
<dbReference type="KEGG" id="coh:EAV92_16955"/>
<dbReference type="InterPro" id="IPR027417">
    <property type="entry name" value="P-loop_NTPase"/>
</dbReference>
<keyword evidence="1" id="KW-0805">Transcription regulation</keyword>
<evidence type="ECO:0000256" key="1">
    <source>
        <dbReference type="ARBA" id="ARBA00023015"/>
    </source>
</evidence>
<organism evidence="5 6">
    <name type="scientific">Cohnella candidum</name>
    <dbReference type="NCBI Taxonomy" id="2674991"/>
    <lineage>
        <taxon>Bacteria</taxon>
        <taxon>Bacillati</taxon>
        <taxon>Bacillota</taxon>
        <taxon>Bacilli</taxon>
        <taxon>Bacillales</taxon>
        <taxon>Paenibacillaceae</taxon>
        <taxon>Cohnella</taxon>
    </lineage>
</organism>
<dbReference type="Gene3D" id="1.10.10.10">
    <property type="entry name" value="Winged helix-like DNA-binding domain superfamily/Winged helix DNA-binding domain"/>
    <property type="match status" value="1"/>
</dbReference>
<keyword evidence="2" id="KW-0238">DNA-binding</keyword>
<evidence type="ECO:0000256" key="3">
    <source>
        <dbReference type="ARBA" id="ARBA00023163"/>
    </source>
</evidence>
<dbReference type="PRINTS" id="PR00038">
    <property type="entry name" value="HTHLUXR"/>
</dbReference>
<reference evidence="5 6" key="1">
    <citation type="submission" date="2018-10" db="EMBL/GenBank/DDBJ databases">
        <title>Genome Sequence of Cohnella sp.</title>
        <authorList>
            <person name="Srinivasan S."/>
            <person name="Kim M.K."/>
        </authorList>
    </citation>
    <scope>NUCLEOTIDE SEQUENCE [LARGE SCALE GENOMIC DNA]</scope>
    <source>
        <strain evidence="5 6">18JY8-7</strain>
    </source>
</reference>
<name>A0A3G3K1Q9_9BACL</name>
<dbReference type="InterPro" id="IPR041664">
    <property type="entry name" value="AAA_16"/>
</dbReference>
<sequence length="680" mass="76993">MGGLQTIGQRMERFMDDHFVGRAFETEYFKRFLEDLDDKTERILNVHGTAGMGKTYLLDRFANIARELGALPVSVRIGEAINDPRVFCRILLQALGTADVEEAELSAEHQVIREIRTQAGKRTIVLVLDGYEEAGSLDHWLRSTFLPELPSNVLVVIAGRYSLEGPWRHSPAWRRLIVRLPLAALTYEDIRAYLRHAGTEDEAAIDAVWLRTLGYPLAMSLLAPLPDEAGQPADLTRIGTGQTFEAMLGHWLDEAPDEELREWLFAASVSRTFQQELLGQMAGKAVRLTLFERLVRLSFVRRTAGGWQLHDIVWETLRKAFRERMPDTFDLFSQRAVEYRERKIEESIARGEDTSRDLSELLHFAGNPILRAHYRHARTSPHYREPLSGDNRAEFEQYLERRKLKPRAWNVRCSDPATGKLYRFDFTPEESLLRLSVLSVRGLRDLPESAVQLLRSEEGRVIGAFAAVPVRENTWAFLSAAPVSRSLFGSLSGERLQQLKEAAKQGRAWYLYSVDVENLESDQLRSDIVAHLFDYVLAGSLILASPPPLPYYEEAQRSFGFETVPGAEHDDYGTGKPAHTFWLDTRGERLKGFLRKMVGREPELQKAQPAQSPASFPGIEELTEREKEVGRLLAEGHTNQEIAGALFVSEAAVKKHVNAMLSKFGLKNRTQLAARMLGKS</sequence>
<dbReference type="GO" id="GO:0006355">
    <property type="term" value="P:regulation of DNA-templated transcription"/>
    <property type="evidence" value="ECO:0007669"/>
    <property type="project" value="InterPro"/>
</dbReference>
<dbReference type="InterPro" id="IPR000792">
    <property type="entry name" value="Tscrpt_reg_LuxR_C"/>
</dbReference>